<keyword evidence="2" id="KW-1185">Reference proteome</keyword>
<name>A0A9X1MIL6_9BACT</name>
<organism evidence="1 2">
    <name type="scientific">Blastopirellula sediminis</name>
    <dbReference type="NCBI Taxonomy" id="2894196"/>
    <lineage>
        <taxon>Bacteria</taxon>
        <taxon>Pseudomonadati</taxon>
        <taxon>Planctomycetota</taxon>
        <taxon>Planctomycetia</taxon>
        <taxon>Pirellulales</taxon>
        <taxon>Pirellulaceae</taxon>
        <taxon>Blastopirellula</taxon>
    </lineage>
</organism>
<dbReference type="EMBL" id="JAJKFT010000004">
    <property type="protein sequence ID" value="MCC9627768.1"/>
    <property type="molecule type" value="Genomic_DNA"/>
</dbReference>
<proteinExistence type="predicted"/>
<gene>
    <name evidence="1" type="ORF">LOC68_05125</name>
</gene>
<dbReference type="Proteomes" id="UP001139103">
    <property type="component" value="Unassembled WGS sequence"/>
</dbReference>
<reference evidence="1" key="1">
    <citation type="submission" date="2021-11" db="EMBL/GenBank/DDBJ databases">
        <title>Genome sequence.</title>
        <authorList>
            <person name="Sun Q."/>
        </authorList>
    </citation>
    <scope>NUCLEOTIDE SEQUENCE</scope>
    <source>
        <strain evidence="1">JC732</strain>
    </source>
</reference>
<evidence type="ECO:0000313" key="1">
    <source>
        <dbReference type="EMBL" id="MCC9627768.1"/>
    </source>
</evidence>
<dbReference type="RefSeq" id="WP_230216428.1">
    <property type="nucleotide sequence ID" value="NZ_JAJKFT010000004.1"/>
</dbReference>
<comment type="caution">
    <text evidence="1">The sequence shown here is derived from an EMBL/GenBank/DDBJ whole genome shotgun (WGS) entry which is preliminary data.</text>
</comment>
<evidence type="ECO:0000313" key="2">
    <source>
        <dbReference type="Proteomes" id="UP001139103"/>
    </source>
</evidence>
<dbReference type="Gene3D" id="3.40.50.300">
    <property type="entry name" value="P-loop containing nucleotide triphosphate hydrolases"/>
    <property type="match status" value="1"/>
</dbReference>
<protein>
    <submittedName>
        <fullName evidence="1">Uncharacterized protein</fullName>
    </submittedName>
</protein>
<dbReference type="AlphaFoldDB" id="A0A9X1MIL6"/>
<sequence length="203" mass="23008">MVSTNPFASRQVRPGAIPFQFSKDQSAEQIIERLRHANWRGAILGPHGSGKSTLLDTLSPLWRDHGLTEQRVTLHSDGQSTGTIRLPGKDEILVVDGFEQLSWLKRRWFLARCAFAGSRLLVTTHTEIGLPIVFQTEPSEEMAIQLTEMLQRDVELLVTAEDARATCRQHGADLRETLFQLYHLYESRRELRSSGDDDAKSLR</sequence>
<dbReference type="InterPro" id="IPR027417">
    <property type="entry name" value="P-loop_NTPase"/>
</dbReference>
<accession>A0A9X1MIL6</accession>
<dbReference type="SUPFAM" id="SSF52540">
    <property type="entry name" value="P-loop containing nucleoside triphosphate hydrolases"/>
    <property type="match status" value="1"/>
</dbReference>